<comment type="cofactor">
    <cofactor evidence="1 13">
        <name>heme</name>
        <dbReference type="ChEBI" id="CHEBI:30413"/>
    </cofactor>
</comment>
<evidence type="ECO:0000256" key="9">
    <source>
        <dbReference type="ARBA" id="ARBA00023002"/>
    </source>
</evidence>
<keyword evidence="4 13" id="KW-0349">Heme</keyword>
<proteinExistence type="evidence at transcript level"/>
<evidence type="ECO:0000256" key="6">
    <source>
        <dbReference type="ARBA" id="ARBA00022723"/>
    </source>
</evidence>
<dbReference type="InterPro" id="IPR002401">
    <property type="entry name" value="Cyt_P450_E_grp-I"/>
</dbReference>
<keyword evidence="9 14" id="KW-0560">Oxidoreductase</keyword>
<name>A0A1B0VRN1_9LAMI</name>
<protein>
    <submittedName>
        <fullName evidence="16">Cytochrome P450 CYP71D382</fullName>
    </submittedName>
</protein>
<dbReference type="InterPro" id="IPR001128">
    <property type="entry name" value="Cyt_P450"/>
</dbReference>
<comment type="similarity">
    <text evidence="3 14">Belongs to the cytochrome P450 family.</text>
</comment>
<comment type="subcellular location">
    <subcellularLocation>
        <location evidence="2">Membrane</location>
        <topology evidence="2">Single-pass type II membrane protein</topology>
    </subcellularLocation>
</comment>
<dbReference type="EMBL" id="KT382340">
    <property type="protein sequence ID" value="AMZ03384.1"/>
    <property type="molecule type" value="mRNA"/>
</dbReference>
<feature type="signal peptide" evidence="15">
    <location>
        <begin position="1"/>
        <end position="24"/>
    </location>
</feature>
<dbReference type="PROSITE" id="PS00086">
    <property type="entry name" value="CYTOCHROME_P450"/>
    <property type="match status" value="1"/>
</dbReference>
<keyword evidence="15" id="KW-0732">Signal</keyword>
<organism evidence="16">
    <name type="scientific">Plectranthus barbatus</name>
    <dbReference type="NCBI Taxonomy" id="41228"/>
    <lineage>
        <taxon>Eukaryota</taxon>
        <taxon>Viridiplantae</taxon>
        <taxon>Streptophyta</taxon>
        <taxon>Embryophyta</taxon>
        <taxon>Tracheophyta</taxon>
        <taxon>Spermatophyta</taxon>
        <taxon>Magnoliopsida</taxon>
        <taxon>eudicotyledons</taxon>
        <taxon>Gunneridae</taxon>
        <taxon>Pentapetalae</taxon>
        <taxon>asterids</taxon>
        <taxon>lamiids</taxon>
        <taxon>Lamiales</taxon>
        <taxon>Lamiaceae</taxon>
        <taxon>Nepetoideae</taxon>
        <taxon>Ocimeae</taxon>
        <taxon>Plectranthinae</taxon>
        <taxon>Plectranthus</taxon>
    </lineage>
</organism>
<feature type="chain" id="PRO_5008517381" evidence="15">
    <location>
        <begin position="25"/>
        <end position="503"/>
    </location>
</feature>
<evidence type="ECO:0000256" key="8">
    <source>
        <dbReference type="ARBA" id="ARBA00022989"/>
    </source>
</evidence>
<evidence type="ECO:0000256" key="12">
    <source>
        <dbReference type="ARBA" id="ARBA00023136"/>
    </source>
</evidence>
<evidence type="ECO:0000256" key="15">
    <source>
        <dbReference type="SAM" id="SignalP"/>
    </source>
</evidence>
<dbReference type="FunFam" id="1.10.630.10:FF:000043">
    <property type="entry name" value="Cytochrome P450 99A2"/>
    <property type="match status" value="1"/>
</dbReference>
<dbReference type="SUPFAM" id="SSF48264">
    <property type="entry name" value="Cytochrome P450"/>
    <property type="match status" value="1"/>
</dbReference>
<dbReference type="GO" id="GO:0004497">
    <property type="term" value="F:monooxygenase activity"/>
    <property type="evidence" value="ECO:0007669"/>
    <property type="project" value="UniProtKB-KW"/>
</dbReference>
<keyword evidence="12" id="KW-0472">Membrane</keyword>
<reference evidence="16" key="1">
    <citation type="submission" date="2015-08" db="EMBL/GenBank/DDBJ databases">
        <title>Elucidation of the biosynthetic pathway of forskolin and production in yeast.</title>
        <authorList>
            <person name="Pateraki I."/>
            <person name="Andersen-Ranberg J."/>
            <person name="Jensen N.B."/>
            <person name="Wubshet S.G."/>
            <person name="Staerk D."/>
            <person name="Hallstrroem B."/>
            <person name="Hamberger B."/>
            <person name="Olsen C.E."/>
            <person name="Hansen J."/>
            <person name="Moeller B.L."/>
            <person name="Hamberger B."/>
        </authorList>
    </citation>
    <scope>NUCLEOTIDE SEQUENCE</scope>
</reference>
<dbReference type="GO" id="GO:0016020">
    <property type="term" value="C:membrane"/>
    <property type="evidence" value="ECO:0007669"/>
    <property type="project" value="UniProtKB-SubCell"/>
</dbReference>
<evidence type="ECO:0000313" key="16">
    <source>
        <dbReference type="EMBL" id="AMZ03384.1"/>
    </source>
</evidence>
<evidence type="ECO:0000256" key="14">
    <source>
        <dbReference type="RuleBase" id="RU000461"/>
    </source>
</evidence>
<evidence type="ECO:0000256" key="5">
    <source>
        <dbReference type="ARBA" id="ARBA00022692"/>
    </source>
</evidence>
<evidence type="ECO:0000256" key="10">
    <source>
        <dbReference type="ARBA" id="ARBA00023004"/>
    </source>
</evidence>
<evidence type="ECO:0000256" key="13">
    <source>
        <dbReference type="PIRSR" id="PIRSR602401-1"/>
    </source>
</evidence>
<dbReference type="GO" id="GO:0005506">
    <property type="term" value="F:iron ion binding"/>
    <property type="evidence" value="ECO:0007669"/>
    <property type="project" value="InterPro"/>
</dbReference>
<dbReference type="PANTHER" id="PTHR47953">
    <property type="entry name" value="OS08G0105600 PROTEIN"/>
    <property type="match status" value="1"/>
</dbReference>
<dbReference type="InterPro" id="IPR052306">
    <property type="entry name" value="CYP450_71D"/>
</dbReference>
<dbReference type="GO" id="GO:0016705">
    <property type="term" value="F:oxidoreductase activity, acting on paired donors, with incorporation or reduction of molecular oxygen"/>
    <property type="evidence" value="ECO:0007669"/>
    <property type="project" value="InterPro"/>
</dbReference>
<keyword evidence="10 13" id="KW-0408">Iron</keyword>
<dbReference type="AlphaFoldDB" id="A0A1B0VRN1"/>
<keyword evidence="11 14" id="KW-0503">Monooxygenase</keyword>
<dbReference type="PRINTS" id="PR00463">
    <property type="entry name" value="EP450I"/>
</dbReference>
<evidence type="ECO:0000256" key="4">
    <source>
        <dbReference type="ARBA" id="ARBA00022617"/>
    </source>
</evidence>
<dbReference type="PRINTS" id="PR00385">
    <property type="entry name" value="P450"/>
</dbReference>
<keyword evidence="6 13" id="KW-0479">Metal-binding</keyword>
<evidence type="ECO:0000256" key="2">
    <source>
        <dbReference type="ARBA" id="ARBA00004606"/>
    </source>
</evidence>
<dbReference type="InterPro" id="IPR036396">
    <property type="entry name" value="Cyt_P450_sf"/>
</dbReference>
<dbReference type="InterPro" id="IPR017972">
    <property type="entry name" value="Cyt_P450_CS"/>
</dbReference>
<accession>A0A1B0VRN1</accession>
<evidence type="ECO:0000256" key="1">
    <source>
        <dbReference type="ARBA" id="ARBA00001971"/>
    </source>
</evidence>
<evidence type="ECO:0000256" key="11">
    <source>
        <dbReference type="ARBA" id="ARBA00023033"/>
    </source>
</evidence>
<keyword evidence="8" id="KW-1133">Transmembrane helix</keyword>
<dbReference type="Pfam" id="PF00067">
    <property type="entry name" value="p450"/>
    <property type="match status" value="1"/>
</dbReference>
<keyword evidence="5" id="KW-0812">Transmembrane</keyword>
<sequence length="503" mass="56776">MESLTLALSFLLSAFILFKLLSNAKHKSNSSSKYLNLIPGPKRLPMIGTLHLHAGDSPPHHVFRDLSRKHGPLMRVQLGELPFLIVSSVEVAKEVLRTHDVAYSNRPPGLAAEAFSYNYTGIGMAPYGESWRILKKICTVELLSMKRVRAFRHIRQEETINLAKRIAALQGSPVNVSDEGHLLAYDIVTRASVRTKTEDRLTIIHMIKKLSNFGAQFNVADLYPSIKLLPFLTGIQFKIQKMHRKMDAMFESIIAEHRAAAGAVNEYEDLLDTLIKCQEGSELPSNNDAIKAVLLDMFLAGSETSAAVIEWAMSEMVKNPHTLKKAQEEVRKVFDETGYVDEERFGELKYLGLVIKETMRLHAPLPFLVPRVNTQRCTLNGYEVPMNTRLIVHVWALGRDPKYWPHPEKFMPERFEGASVDYTGNDLEYLPFGSGRRLCPGISFGAANLHSSLATLLYHFDWKPAHGLRHEDLDMTEAFAVTIRRKNDLLLIPTLARPLKVVE</sequence>
<dbReference type="GO" id="GO:0020037">
    <property type="term" value="F:heme binding"/>
    <property type="evidence" value="ECO:0007669"/>
    <property type="project" value="InterPro"/>
</dbReference>
<feature type="binding site" description="axial binding residue" evidence="13">
    <location>
        <position position="439"/>
    </location>
    <ligand>
        <name>heme</name>
        <dbReference type="ChEBI" id="CHEBI:30413"/>
    </ligand>
    <ligandPart>
        <name>Fe</name>
        <dbReference type="ChEBI" id="CHEBI:18248"/>
    </ligandPart>
</feature>
<dbReference type="Gene3D" id="1.10.630.10">
    <property type="entry name" value="Cytochrome P450"/>
    <property type="match status" value="1"/>
</dbReference>
<keyword evidence="7" id="KW-0735">Signal-anchor</keyword>
<dbReference type="PANTHER" id="PTHR47953:SF19">
    <property type="entry name" value="OS06G0641600 PROTEIN"/>
    <property type="match status" value="1"/>
</dbReference>
<evidence type="ECO:0000256" key="7">
    <source>
        <dbReference type="ARBA" id="ARBA00022968"/>
    </source>
</evidence>
<dbReference type="CDD" id="cd11072">
    <property type="entry name" value="CYP71-like"/>
    <property type="match status" value="1"/>
</dbReference>
<evidence type="ECO:0000256" key="3">
    <source>
        <dbReference type="ARBA" id="ARBA00010617"/>
    </source>
</evidence>